<dbReference type="SUPFAM" id="SSF52096">
    <property type="entry name" value="ClpP/crotonase"/>
    <property type="match status" value="1"/>
</dbReference>
<dbReference type="PANTHER" id="PTHR11941">
    <property type="entry name" value="ENOYL-COA HYDRATASE-RELATED"/>
    <property type="match status" value="1"/>
</dbReference>
<keyword evidence="4" id="KW-1185">Reference proteome</keyword>
<keyword evidence="2" id="KW-0456">Lyase</keyword>
<dbReference type="PANTHER" id="PTHR11941:SF54">
    <property type="entry name" value="ENOYL-COA HYDRATASE, MITOCHONDRIAL"/>
    <property type="match status" value="1"/>
</dbReference>
<gene>
    <name evidence="3" type="ORF">EV675_0526</name>
</gene>
<dbReference type="InterPro" id="IPR001753">
    <property type="entry name" value="Enoyl-CoA_hydra/iso"/>
</dbReference>
<accession>A0A4Q7NHY1</accession>
<evidence type="ECO:0000256" key="1">
    <source>
        <dbReference type="ARBA" id="ARBA00005254"/>
    </source>
</evidence>
<dbReference type="InterPro" id="IPR014748">
    <property type="entry name" value="Enoyl-CoA_hydra_C"/>
</dbReference>
<dbReference type="OrthoDB" id="9807606at2"/>
<proteinExistence type="inferred from homology"/>
<dbReference type="EMBL" id="SGXC01000001">
    <property type="protein sequence ID" value="RZS84509.1"/>
    <property type="molecule type" value="Genomic_DNA"/>
</dbReference>
<sequence>MNEFKQLQLRVDGHIALVTLDSPPVNALTRVLNDELTAALDWISETPEVRVVVLTGAGKVFCAGADLKGRADVIKGPGDLPAHLRRTRECFHAIRECAKPVVAAINGPALGSGLAMVASADVLIASERASLGLPEVDVGLLGGCRHAMRLFPHSLLRRMMLTGYRVPAAELYRLGIVEACTAPEDLLPAAMEMAGVIAAKSPVSTRMGKHTLNTIEDMSLRDGYRYEQDMTAIIATTEDAAEAQAAFREKRAPVFKGR</sequence>
<name>A0A4Q7NHY1_9BURK</name>
<dbReference type="Gene3D" id="3.90.226.10">
    <property type="entry name" value="2-enoyl-CoA Hydratase, Chain A, domain 1"/>
    <property type="match status" value="1"/>
</dbReference>
<dbReference type="InterPro" id="IPR029045">
    <property type="entry name" value="ClpP/crotonase-like_dom_sf"/>
</dbReference>
<dbReference type="Pfam" id="PF00378">
    <property type="entry name" value="ECH_1"/>
    <property type="match status" value="1"/>
</dbReference>
<dbReference type="NCBIfam" id="NF005073">
    <property type="entry name" value="PRK06495.1"/>
    <property type="match status" value="1"/>
</dbReference>
<dbReference type="RefSeq" id="WP_130355866.1">
    <property type="nucleotide sequence ID" value="NZ_SGXC01000001.1"/>
</dbReference>
<comment type="caution">
    <text evidence="3">The sequence shown here is derived from an EMBL/GenBank/DDBJ whole genome shotgun (WGS) entry which is preliminary data.</text>
</comment>
<organism evidence="3 4">
    <name type="scientific">Pigmentiphaga kullae</name>
    <dbReference type="NCBI Taxonomy" id="151784"/>
    <lineage>
        <taxon>Bacteria</taxon>
        <taxon>Pseudomonadati</taxon>
        <taxon>Pseudomonadota</taxon>
        <taxon>Betaproteobacteria</taxon>
        <taxon>Burkholderiales</taxon>
        <taxon>Alcaligenaceae</taxon>
        <taxon>Pigmentiphaga</taxon>
    </lineage>
</organism>
<evidence type="ECO:0000313" key="3">
    <source>
        <dbReference type="EMBL" id="RZS84509.1"/>
    </source>
</evidence>
<dbReference type="Gene3D" id="1.10.12.10">
    <property type="entry name" value="Lyase 2-enoyl-coa Hydratase, Chain A, domain 2"/>
    <property type="match status" value="1"/>
</dbReference>
<dbReference type="GO" id="GO:0006635">
    <property type="term" value="P:fatty acid beta-oxidation"/>
    <property type="evidence" value="ECO:0007669"/>
    <property type="project" value="TreeGrafter"/>
</dbReference>
<evidence type="ECO:0000256" key="2">
    <source>
        <dbReference type="ARBA" id="ARBA00023239"/>
    </source>
</evidence>
<reference evidence="3 4" key="1">
    <citation type="submission" date="2019-02" db="EMBL/GenBank/DDBJ databases">
        <title>Genomic Encyclopedia of Type Strains, Phase IV (KMG-IV): sequencing the most valuable type-strain genomes for metagenomic binning, comparative biology and taxonomic classification.</title>
        <authorList>
            <person name="Goeker M."/>
        </authorList>
    </citation>
    <scope>NUCLEOTIDE SEQUENCE [LARGE SCALE GENOMIC DNA]</scope>
    <source>
        <strain evidence="3 4">K24</strain>
    </source>
</reference>
<dbReference type="Proteomes" id="UP000292445">
    <property type="component" value="Unassembled WGS sequence"/>
</dbReference>
<dbReference type="CDD" id="cd06558">
    <property type="entry name" value="crotonase-like"/>
    <property type="match status" value="1"/>
</dbReference>
<dbReference type="AlphaFoldDB" id="A0A4Q7NHY1"/>
<evidence type="ECO:0000313" key="4">
    <source>
        <dbReference type="Proteomes" id="UP000292445"/>
    </source>
</evidence>
<protein>
    <submittedName>
        <fullName evidence="3">Enoyl-CoA hydratase/carnithine racemase</fullName>
    </submittedName>
</protein>
<dbReference type="GO" id="GO:0016829">
    <property type="term" value="F:lyase activity"/>
    <property type="evidence" value="ECO:0007669"/>
    <property type="project" value="UniProtKB-KW"/>
</dbReference>
<comment type="similarity">
    <text evidence="1">Belongs to the enoyl-CoA hydratase/isomerase family.</text>
</comment>